<name>A0A4Z2IJE3_9TELE</name>
<sequence length="359" mass="40033">MFRQEDVKRSPSSSPAESSVQNQTEHLHSLSDADVVFCIKVLRGVIITDYSPWWSWYKHDASCCLVSIKKTESATLRLHLGTVDDDEGGTGRLLTRLAHGALLGQLGEHSWRVEVVDAGLEETGSQGQTQHLLRLQLQLVLGLTHPGTYLLLLCLKSMSTSTGAEEQLDRVRVTGTTQRLDTQKHNFMELHQHTPPGAKLQPCTGRVSPLLDKRCIILLLHIRSTFQMTMMLRSSSLHFLMMLLMSDTGLLVLDDILDDVTSTRGDSEGGQPRKKKSPQGVAELMIYRKIHKCSRLNIQKSQKEKDKLKMKPTFVIGRVDTLVEAPVLTAAGHLDDVELTHATFTLGAQRRKIKTTSAQ</sequence>
<gene>
    <name evidence="2" type="ORF">EYF80_011871</name>
</gene>
<evidence type="ECO:0000256" key="1">
    <source>
        <dbReference type="SAM" id="MobiDB-lite"/>
    </source>
</evidence>
<evidence type="ECO:0000313" key="2">
    <source>
        <dbReference type="EMBL" id="TNN77948.1"/>
    </source>
</evidence>
<proteinExistence type="predicted"/>
<feature type="compositionally biased region" description="Low complexity" evidence="1">
    <location>
        <begin position="10"/>
        <end position="19"/>
    </location>
</feature>
<dbReference type="EMBL" id="SRLO01000078">
    <property type="protein sequence ID" value="TNN77948.1"/>
    <property type="molecule type" value="Genomic_DNA"/>
</dbReference>
<protein>
    <submittedName>
        <fullName evidence="2">Uncharacterized protein</fullName>
    </submittedName>
</protein>
<keyword evidence="3" id="KW-1185">Reference proteome</keyword>
<reference evidence="2 3" key="1">
    <citation type="submission" date="2019-03" db="EMBL/GenBank/DDBJ databases">
        <title>First draft genome of Liparis tanakae, snailfish: a comprehensive survey of snailfish specific genes.</title>
        <authorList>
            <person name="Kim W."/>
            <person name="Song I."/>
            <person name="Jeong J.-H."/>
            <person name="Kim D."/>
            <person name="Kim S."/>
            <person name="Ryu S."/>
            <person name="Song J.Y."/>
            <person name="Lee S.K."/>
        </authorList>
    </citation>
    <scope>NUCLEOTIDE SEQUENCE [LARGE SCALE GENOMIC DNA]</scope>
    <source>
        <tissue evidence="2">Muscle</tissue>
    </source>
</reference>
<dbReference type="Proteomes" id="UP000314294">
    <property type="component" value="Unassembled WGS sequence"/>
</dbReference>
<organism evidence="2 3">
    <name type="scientific">Liparis tanakae</name>
    <name type="common">Tanaka's snailfish</name>
    <dbReference type="NCBI Taxonomy" id="230148"/>
    <lineage>
        <taxon>Eukaryota</taxon>
        <taxon>Metazoa</taxon>
        <taxon>Chordata</taxon>
        <taxon>Craniata</taxon>
        <taxon>Vertebrata</taxon>
        <taxon>Euteleostomi</taxon>
        <taxon>Actinopterygii</taxon>
        <taxon>Neopterygii</taxon>
        <taxon>Teleostei</taxon>
        <taxon>Neoteleostei</taxon>
        <taxon>Acanthomorphata</taxon>
        <taxon>Eupercaria</taxon>
        <taxon>Perciformes</taxon>
        <taxon>Cottioidei</taxon>
        <taxon>Cottales</taxon>
        <taxon>Liparidae</taxon>
        <taxon>Liparis</taxon>
    </lineage>
</organism>
<feature type="region of interest" description="Disordered" evidence="1">
    <location>
        <begin position="1"/>
        <end position="24"/>
    </location>
</feature>
<dbReference type="AlphaFoldDB" id="A0A4Z2IJE3"/>
<accession>A0A4Z2IJE3</accession>
<evidence type="ECO:0000313" key="3">
    <source>
        <dbReference type="Proteomes" id="UP000314294"/>
    </source>
</evidence>
<comment type="caution">
    <text evidence="2">The sequence shown here is derived from an EMBL/GenBank/DDBJ whole genome shotgun (WGS) entry which is preliminary data.</text>
</comment>